<organism evidence="1 2">
    <name type="scientific">Athelia psychrophila</name>
    <dbReference type="NCBI Taxonomy" id="1759441"/>
    <lineage>
        <taxon>Eukaryota</taxon>
        <taxon>Fungi</taxon>
        <taxon>Dikarya</taxon>
        <taxon>Basidiomycota</taxon>
        <taxon>Agaricomycotina</taxon>
        <taxon>Agaricomycetes</taxon>
        <taxon>Agaricomycetidae</taxon>
        <taxon>Atheliales</taxon>
        <taxon>Atheliaceae</taxon>
        <taxon>Athelia</taxon>
    </lineage>
</organism>
<evidence type="ECO:0000313" key="1">
    <source>
        <dbReference type="EMBL" id="KZP20968.1"/>
    </source>
</evidence>
<evidence type="ECO:0000313" key="2">
    <source>
        <dbReference type="Proteomes" id="UP000076532"/>
    </source>
</evidence>
<dbReference type="AlphaFoldDB" id="A0A166JKT1"/>
<reference evidence="1 2" key="1">
    <citation type="journal article" date="2016" name="Mol. Biol. Evol.">
        <title>Comparative Genomics of Early-Diverging Mushroom-Forming Fungi Provides Insights into the Origins of Lignocellulose Decay Capabilities.</title>
        <authorList>
            <person name="Nagy L.G."/>
            <person name="Riley R."/>
            <person name="Tritt A."/>
            <person name="Adam C."/>
            <person name="Daum C."/>
            <person name="Floudas D."/>
            <person name="Sun H."/>
            <person name="Yadav J.S."/>
            <person name="Pangilinan J."/>
            <person name="Larsson K.H."/>
            <person name="Matsuura K."/>
            <person name="Barry K."/>
            <person name="Labutti K."/>
            <person name="Kuo R."/>
            <person name="Ohm R.A."/>
            <person name="Bhattacharya S.S."/>
            <person name="Shirouzu T."/>
            <person name="Yoshinaga Y."/>
            <person name="Martin F.M."/>
            <person name="Grigoriev I.V."/>
            <person name="Hibbett D.S."/>
        </authorList>
    </citation>
    <scope>NUCLEOTIDE SEQUENCE [LARGE SCALE GENOMIC DNA]</scope>
    <source>
        <strain evidence="1 2">CBS 109695</strain>
    </source>
</reference>
<keyword evidence="2" id="KW-1185">Reference proteome</keyword>
<dbReference type="EMBL" id="KV417551">
    <property type="protein sequence ID" value="KZP20968.1"/>
    <property type="molecule type" value="Genomic_DNA"/>
</dbReference>
<dbReference type="Proteomes" id="UP000076532">
    <property type="component" value="Unassembled WGS sequence"/>
</dbReference>
<accession>A0A166JKT1</accession>
<name>A0A166JKT1_9AGAM</name>
<proteinExistence type="predicted"/>
<protein>
    <submittedName>
        <fullName evidence="1">Uncharacterized protein</fullName>
    </submittedName>
</protein>
<gene>
    <name evidence="1" type="ORF">FIBSPDRAFT_891568</name>
</gene>
<sequence length="161" mass="17884">MTYNNKQGTQISITLLNFGGGDYLSKKATDQAAFQQRTWSVCSSSVALLVLYRTFDVATSQQLSSIHHRCPQMSAPATSNYATSNVHNQGKVYNVNGDCTITNNGNTTIINIVNNNYYIVQSAPESNQQPPGQTRDHKVHNEVHDIGIKIYTNDAYFHALR</sequence>